<evidence type="ECO:0000256" key="4">
    <source>
        <dbReference type="ARBA" id="ARBA00022452"/>
    </source>
</evidence>
<evidence type="ECO:0000256" key="7">
    <source>
        <dbReference type="ARBA" id="ARBA00023237"/>
    </source>
</evidence>
<dbReference type="Pfam" id="PF02321">
    <property type="entry name" value="OEP"/>
    <property type="match status" value="2"/>
</dbReference>
<dbReference type="PANTHER" id="PTHR30026">
    <property type="entry name" value="OUTER MEMBRANE PROTEIN TOLC"/>
    <property type="match status" value="1"/>
</dbReference>
<dbReference type="InterPro" id="IPR028351">
    <property type="entry name" value="CyaE"/>
</dbReference>
<dbReference type="PIRSF" id="PIRSF001892">
    <property type="entry name" value="CyaE"/>
    <property type="match status" value="1"/>
</dbReference>
<dbReference type="GO" id="GO:1990281">
    <property type="term" value="C:efflux pump complex"/>
    <property type="evidence" value="ECO:0007669"/>
    <property type="project" value="TreeGrafter"/>
</dbReference>
<dbReference type="Gene3D" id="1.20.1600.10">
    <property type="entry name" value="Outer membrane efflux proteins (OEP)"/>
    <property type="match status" value="1"/>
</dbReference>
<dbReference type="PANTHER" id="PTHR30026:SF20">
    <property type="entry name" value="OUTER MEMBRANE PROTEIN TOLC"/>
    <property type="match status" value="1"/>
</dbReference>
<dbReference type="GO" id="GO:0015288">
    <property type="term" value="F:porin activity"/>
    <property type="evidence" value="ECO:0007669"/>
    <property type="project" value="TreeGrafter"/>
</dbReference>
<dbReference type="GO" id="GO:0015562">
    <property type="term" value="F:efflux transmembrane transporter activity"/>
    <property type="evidence" value="ECO:0007669"/>
    <property type="project" value="InterPro"/>
</dbReference>
<feature type="signal peptide" evidence="8">
    <location>
        <begin position="1"/>
        <end position="26"/>
    </location>
</feature>
<evidence type="ECO:0000256" key="2">
    <source>
        <dbReference type="ARBA" id="ARBA00007613"/>
    </source>
</evidence>
<keyword evidence="4" id="KW-1134">Transmembrane beta strand</keyword>
<feature type="chain" id="PRO_5012781335" evidence="8">
    <location>
        <begin position="27"/>
        <end position="431"/>
    </location>
</feature>
<protein>
    <submittedName>
        <fullName evidence="9">Outer membrane efflux protein</fullName>
    </submittedName>
</protein>
<organism evidence="9">
    <name type="scientific">uncultured Sporomusa sp</name>
    <dbReference type="NCBI Taxonomy" id="307249"/>
    <lineage>
        <taxon>Bacteria</taxon>
        <taxon>Bacillati</taxon>
        <taxon>Bacillota</taxon>
        <taxon>Negativicutes</taxon>
        <taxon>Selenomonadales</taxon>
        <taxon>Sporomusaceae</taxon>
        <taxon>Sporomusa</taxon>
        <taxon>environmental samples</taxon>
    </lineage>
</organism>
<proteinExistence type="inferred from homology"/>
<dbReference type="GO" id="GO:0009279">
    <property type="term" value="C:cell outer membrane"/>
    <property type="evidence" value="ECO:0007669"/>
    <property type="project" value="UniProtKB-SubCell"/>
</dbReference>
<evidence type="ECO:0000256" key="3">
    <source>
        <dbReference type="ARBA" id="ARBA00022448"/>
    </source>
</evidence>
<keyword evidence="7" id="KW-0998">Cell outer membrane</keyword>
<keyword evidence="8" id="KW-0732">Signal</keyword>
<gene>
    <name evidence="9" type="ORF">KL86SPO_50683</name>
</gene>
<dbReference type="RefSeq" id="WP_288185465.1">
    <property type="nucleotide sequence ID" value="NZ_LT608335.1"/>
</dbReference>
<dbReference type="SUPFAM" id="SSF56954">
    <property type="entry name" value="Outer membrane efflux proteins (OEP)"/>
    <property type="match status" value="1"/>
</dbReference>
<keyword evidence="6" id="KW-0472">Membrane</keyword>
<name>A0A212LZG2_9FIRM</name>
<evidence type="ECO:0000256" key="5">
    <source>
        <dbReference type="ARBA" id="ARBA00022692"/>
    </source>
</evidence>
<keyword evidence="5" id="KW-0812">Transmembrane</keyword>
<dbReference type="EMBL" id="FMJE01000005">
    <property type="protein sequence ID" value="SCM82911.1"/>
    <property type="molecule type" value="Genomic_DNA"/>
</dbReference>
<comment type="similarity">
    <text evidence="2">Belongs to the outer membrane factor (OMF) (TC 1.B.17) family.</text>
</comment>
<evidence type="ECO:0000256" key="6">
    <source>
        <dbReference type="ARBA" id="ARBA00023136"/>
    </source>
</evidence>
<reference evidence="9" key="1">
    <citation type="submission" date="2016-08" db="EMBL/GenBank/DDBJ databases">
        <authorList>
            <person name="Seilhamer J.J."/>
        </authorList>
    </citation>
    <scope>NUCLEOTIDE SEQUENCE</scope>
    <source>
        <strain evidence="9">86</strain>
    </source>
</reference>
<accession>A0A212LZG2</accession>
<evidence type="ECO:0000256" key="1">
    <source>
        <dbReference type="ARBA" id="ARBA00004442"/>
    </source>
</evidence>
<dbReference type="InterPro" id="IPR051906">
    <property type="entry name" value="TolC-like"/>
</dbReference>
<comment type="subcellular location">
    <subcellularLocation>
        <location evidence="1">Cell outer membrane</location>
    </subcellularLocation>
</comment>
<evidence type="ECO:0000313" key="9">
    <source>
        <dbReference type="EMBL" id="SCM82911.1"/>
    </source>
</evidence>
<dbReference type="InterPro" id="IPR003423">
    <property type="entry name" value="OMP_efflux"/>
</dbReference>
<dbReference type="AlphaFoldDB" id="A0A212LZG2"/>
<sequence>MKKCLRYFLAIIPVTMLMTLAQPVLAAAVELSVADSIALALQNNHELKYAQSAREKAYWAMQAARSSKGLSLDFTHTDQRYNTPPAATGTSTYEYTSDFTNQLVLTLPLYSGGKLEKQIKQAALEHTVADLKVEAAKQQLKLTVVSNYLAVLEYRNEVRVNQETVRNYEEHLQLVKNKYDLGLVAKTDVLSSQVDLAGAQDNLVKAQNNYTNAVAALNNAIGLPHAAEVTLKDEFAYEKYPRTLAECLEYAIEHRPELEQYEAQIVSANYAVDIAKSDRRPTVNLTAEQGWYDSHFIGAKNSNWLVKLTTSLNLFDTGLTSANVNQARHNAAMVLDKAEQQRDTILLNVREYYLSMQEAEKRIDSNKVSVNYAAESLMIQKARYEAGVGTNLDLRDAVLSLDSAQKDYIQALYDYNLNKVKLEQAMGLPVQ</sequence>
<keyword evidence="3" id="KW-0813">Transport</keyword>
<evidence type="ECO:0000256" key="8">
    <source>
        <dbReference type="SAM" id="SignalP"/>
    </source>
</evidence>